<dbReference type="Proteomes" id="UP001054252">
    <property type="component" value="Unassembled WGS sequence"/>
</dbReference>
<feature type="transmembrane region" description="Helical" evidence="1">
    <location>
        <begin position="34"/>
        <end position="55"/>
    </location>
</feature>
<protein>
    <submittedName>
        <fullName evidence="2">Uncharacterized protein</fullName>
    </submittedName>
</protein>
<reference evidence="2 3" key="1">
    <citation type="journal article" date="2021" name="Commun. Biol.">
        <title>The genome of Shorea leprosula (Dipterocarpaceae) highlights the ecological relevance of drought in aseasonal tropical rainforests.</title>
        <authorList>
            <person name="Ng K.K.S."/>
            <person name="Kobayashi M.J."/>
            <person name="Fawcett J.A."/>
            <person name="Hatakeyama M."/>
            <person name="Paape T."/>
            <person name="Ng C.H."/>
            <person name="Ang C.C."/>
            <person name="Tnah L.H."/>
            <person name="Lee C.T."/>
            <person name="Nishiyama T."/>
            <person name="Sese J."/>
            <person name="O'Brien M.J."/>
            <person name="Copetti D."/>
            <person name="Mohd Noor M.I."/>
            <person name="Ong R.C."/>
            <person name="Putra M."/>
            <person name="Sireger I.Z."/>
            <person name="Indrioko S."/>
            <person name="Kosugi Y."/>
            <person name="Izuno A."/>
            <person name="Isagi Y."/>
            <person name="Lee S.L."/>
            <person name="Shimizu K.K."/>
        </authorList>
    </citation>
    <scope>NUCLEOTIDE SEQUENCE [LARGE SCALE GENOMIC DNA]</scope>
    <source>
        <strain evidence="2">214</strain>
    </source>
</reference>
<comment type="caution">
    <text evidence="2">The sequence shown here is derived from an EMBL/GenBank/DDBJ whole genome shotgun (WGS) entry which is preliminary data.</text>
</comment>
<dbReference type="AlphaFoldDB" id="A0AAV5LDK6"/>
<keyword evidence="1" id="KW-0472">Membrane</keyword>
<sequence length="73" mass="7928">MQTGSIVTWALQGGCSRKRITFVTTFPGKTMEQWTVVAILLACSLSLLIRSNGYLSVLEELKQGKAKSAPALK</sequence>
<dbReference type="EMBL" id="BPVZ01000110">
    <property type="protein sequence ID" value="GKV35348.1"/>
    <property type="molecule type" value="Genomic_DNA"/>
</dbReference>
<gene>
    <name evidence="2" type="ORF">SLEP1_g43629</name>
</gene>
<organism evidence="2 3">
    <name type="scientific">Rubroshorea leprosula</name>
    <dbReference type="NCBI Taxonomy" id="152421"/>
    <lineage>
        <taxon>Eukaryota</taxon>
        <taxon>Viridiplantae</taxon>
        <taxon>Streptophyta</taxon>
        <taxon>Embryophyta</taxon>
        <taxon>Tracheophyta</taxon>
        <taxon>Spermatophyta</taxon>
        <taxon>Magnoliopsida</taxon>
        <taxon>eudicotyledons</taxon>
        <taxon>Gunneridae</taxon>
        <taxon>Pentapetalae</taxon>
        <taxon>rosids</taxon>
        <taxon>malvids</taxon>
        <taxon>Malvales</taxon>
        <taxon>Dipterocarpaceae</taxon>
        <taxon>Rubroshorea</taxon>
    </lineage>
</organism>
<proteinExistence type="predicted"/>
<evidence type="ECO:0000313" key="3">
    <source>
        <dbReference type="Proteomes" id="UP001054252"/>
    </source>
</evidence>
<keyword evidence="3" id="KW-1185">Reference proteome</keyword>
<keyword evidence="1" id="KW-0812">Transmembrane</keyword>
<evidence type="ECO:0000313" key="2">
    <source>
        <dbReference type="EMBL" id="GKV35348.1"/>
    </source>
</evidence>
<evidence type="ECO:0000256" key="1">
    <source>
        <dbReference type="SAM" id="Phobius"/>
    </source>
</evidence>
<accession>A0AAV5LDK6</accession>
<keyword evidence="1" id="KW-1133">Transmembrane helix</keyword>
<name>A0AAV5LDK6_9ROSI</name>